<dbReference type="InterPro" id="IPR009057">
    <property type="entry name" value="Homeodomain-like_sf"/>
</dbReference>
<dbReference type="Gene3D" id="1.10.357.10">
    <property type="entry name" value="Tetracycline Repressor, domain 2"/>
    <property type="match status" value="1"/>
</dbReference>
<proteinExistence type="predicted"/>
<evidence type="ECO:0000256" key="1">
    <source>
        <dbReference type="ARBA" id="ARBA00023015"/>
    </source>
</evidence>
<feature type="domain" description="HTH tetR-type" evidence="5">
    <location>
        <begin position="43"/>
        <end position="103"/>
    </location>
</feature>
<dbReference type="Pfam" id="PF00440">
    <property type="entry name" value="TetR_N"/>
    <property type="match status" value="1"/>
</dbReference>
<feature type="DNA-binding region" description="H-T-H motif" evidence="4">
    <location>
        <begin position="66"/>
        <end position="85"/>
    </location>
</feature>
<dbReference type="InterPro" id="IPR050109">
    <property type="entry name" value="HTH-type_TetR-like_transc_reg"/>
</dbReference>
<name>A8DJP1_9BACT</name>
<keyword evidence="1" id="KW-0805">Transcription regulation</keyword>
<dbReference type="SUPFAM" id="SSF46689">
    <property type="entry name" value="Homeodomain-like"/>
    <property type="match status" value="1"/>
</dbReference>
<organism evidence="6">
    <name type="scientific">Chloracidobacterium thermophilum</name>
    <dbReference type="NCBI Taxonomy" id="458033"/>
    <lineage>
        <taxon>Bacteria</taxon>
        <taxon>Pseudomonadati</taxon>
        <taxon>Acidobacteriota</taxon>
        <taxon>Terriglobia</taxon>
        <taxon>Terriglobales</taxon>
        <taxon>Acidobacteriaceae</taxon>
        <taxon>Chloracidobacterium</taxon>
    </lineage>
</organism>
<protein>
    <submittedName>
        <fullName evidence="6">Transcriptional regulator TetR family protein</fullName>
    </submittedName>
</protein>
<evidence type="ECO:0000256" key="3">
    <source>
        <dbReference type="ARBA" id="ARBA00023163"/>
    </source>
</evidence>
<dbReference type="PRINTS" id="PR00455">
    <property type="entry name" value="HTHTETR"/>
</dbReference>
<evidence type="ECO:0000259" key="5">
    <source>
        <dbReference type="PROSITE" id="PS50977"/>
    </source>
</evidence>
<evidence type="ECO:0000256" key="4">
    <source>
        <dbReference type="PROSITE-ProRule" id="PRU00335"/>
    </source>
</evidence>
<reference evidence="6" key="1">
    <citation type="journal article" date="2007" name="Science">
        <title>Candidatus Chloracidobacterium thermophilum: an aerobic phototrophic Acidobacterium.</title>
        <authorList>
            <person name="Bryant D.A."/>
            <person name="Costas A.M."/>
            <person name="Maresca J.A."/>
            <person name="Chew A.G."/>
            <person name="Klatt C.G."/>
            <person name="Bateson M.M."/>
            <person name="Tallon L.J."/>
            <person name="Hostetler J."/>
            <person name="Nelson W.C."/>
            <person name="Heidelberg J.F."/>
            <person name="Ward D.M."/>
        </authorList>
    </citation>
    <scope>NUCLEOTIDE SEQUENCE</scope>
</reference>
<dbReference type="Gene3D" id="1.10.10.60">
    <property type="entry name" value="Homeodomain-like"/>
    <property type="match status" value="1"/>
</dbReference>
<keyword evidence="3" id="KW-0804">Transcription</keyword>
<dbReference type="PANTHER" id="PTHR30055:SF234">
    <property type="entry name" value="HTH-TYPE TRANSCRIPTIONAL REGULATOR BETI"/>
    <property type="match status" value="1"/>
</dbReference>
<dbReference type="InterPro" id="IPR036271">
    <property type="entry name" value="Tet_transcr_reg_TetR-rel_C_sf"/>
</dbReference>
<keyword evidence="2 4" id="KW-0238">DNA-binding</keyword>
<dbReference type="GO" id="GO:0000976">
    <property type="term" value="F:transcription cis-regulatory region binding"/>
    <property type="evidence" value="ECO:0007669"/>
    <property type="project" value="TreeGrafter"/>
</dbReference>
<dbReference type="GO" id="GO:0003700">
    <property type="term" value="F:DNA-binding transcription factor activity"/>
    <property type="evidence" value="ECO:0007669"/>
    <property type="project" value="TreeGrafter"/>
</dbReference>
<dbReference type="AlphaFoldDB" id="A8DJP1"/>
<evidence type="ECO:0000256" key="2">
    <source>
        <dbReference type="ARBA" id="ARBA00023125"/>
    </source>
</evidence>
<dbReference type="PANTHER" id="PTHR30055">
    <property type="entry name" value="HTH-TYPE TRANSCRIPTIONAL REGULATOR RUTR"/>
    <property type="match status" value="1"/>
</dbReference>
<dbReference type="EMBL" id="EF531339">
    <property type="protein sequence ID" value="ABV27331.1"/>
    <property type="molecule type" value="Genomic_DNA"/>
</dbReference>
<gene>
    <name evidence="6" type="ORF">YS_M60-F11.134</name>
</gene>
<evidence type="ECO:0000313" key="6">
    <source>
        <dbReference type="EMBL" id="ABV27331.1"/>
    </source>
</evidence>
<accession>A8DJP1</accession>
<dbReference type="SUPFAM" id="SSF48498">
    <property type="entry name" value="Tetracyclin repressor-like, C-terminal domain"/>
    <property type="match status" value="1"/>
</dbReference>
<dbReference type="PROSITE" id="PS50977">
    <property type="entry name" value="HTH_TETR_2"/>
    <property type="match status" value="1"/>
</dbReference>
<sequence length="254" mass="28261">MLRWIAPKASFLYKSAKLGTPMKCSLTLGSELGVTLPKQERSRRTREKLILAAARLFEERGFEKTTSNDIAAAAGVSIGSFYAYFSDKRQILLLLFEQLIAERLDAVFSNFTEEDLTGGDLRSRIERCIHRTFANKAATPGLTRLIYDLAPKDEAVRALYQRLMEESVENLERLLRRAMVLGLTRLTDAHTTAVTIVHAVEAVARKCVFEDELPEKDWGPYITCLTDMTYGFVFGSQPQPPASDSAASATGETG</sequence>
<dbReference type="InterPro" id="IPR001647">
    <property type="entry name" value="HTH_TetR"/>
</dbReference>